<proteinExistence type="predicted"/>
<dbReference type="PANTHER" id="PTHR36927:SF3">
    <property type="entry name" value="GLUCANS BIOSYNTHESIS PROTEIN C"/>
    <property type="match status" value="1"/>
</dbReference>
<evidence type="ECO:0000313" key="3">
    <source>
        <dbReference type="EMBL" id="MBE9466231.1"/>
    </source>
</evidence>
<feature type="transmembrane region" description="Helical" evidence="1">
    <location>
        <begin position="150"/>
        <end position="171"/>
    </location>
</feature>
<dbReference type="Pfam" id="PF01757">
    <property type="entry name" value="Acyl_transf_3"/>
    <property type="match status" value="1"/>
</dbReference>
<sequence>MKNPILNQPQISPIRRYDLDWLRVIAFLILIFFHVGMFFNSWGWHIKNNEINSAIELPMRFTSMWRMALLFMISGAGVYFALENRSSKSFLSERFIRIFIPLLFGMFVIVPPQIFFERLTQGETYSYGEFYKTVFQFHSYPHGNFSWHHLWYLVYIFFYSLLTLPLLLFIKKRPQMTAKWAKFFRNPFALIVIPVIWHFIGEKFLGERFPNTNNLVHDWNNHFHSLTLFICGFILCTQTAFWETLVKYRKLTLGIWIVLTTILYSVYWLSDRELPAWEWMFYSIIRTTNAWCVLLSFFGYAYLYLQFTNRFLKYANEAVYPFYILHQTVIICLAYPLINSVLPIWLKFIYLAVTTFLVCLVLYHFLIKRFNFLRFLFGLKTIKRKTEDVGQEIEIPISSRS</sequence>
<feature type="transmembrane region" description="Helical" evidence="1">
    <location>
        <begin position="344"/>
        <end position="366"/>
    </location>
</feature>
<dbReference type="Proteomes" id="UP000634134">
    <property type="component" value="Unassembled WGS sequence"/>
</dbReference>
<reference evidence="4" key="1">
    <citation type="submission" date="2023-07" db="EMBL/GenBank/DDBJ databases">
        <title>Dyadobacter sp. nov 'subterranea' isolated from contaminted grondwater.</title>
        <authorList>
            <person name="Szabo I."/>
            <person name="Al-Omari J."/>
            <person name="Szerdahelyi S.G."/>
            <person name="Rado J."/>
        </authorList>
    </citation>
    <scope>NUCLEOTIDE SEQUENCE [LARGE SCALE GENOMIC DNA]</scope>
    <source>
        <strain evidence="4">UP-52</strain>
    </source>
</reference>
<feature type="transmembrane region" description="Helical" evidence="1">
    <location>
        <begin position="21"/>
        <end position="44"/>
    </location>
</feature>
<feature type="transmembrane region" description="Helical" evidence="1">
    <location>
        <begin position="221"/>
        <end position="242"/>
    </location>
</feature>
<evidence type="ECO:0000313" key="4">
    <source>
        <dbReference type="Proteomes" id="UP000634134"/>
    </source>
</evidence>
<dbReference type="PANTHER" id="PTHR36927">
    <property type="entry name" value="BLR4337 PROTEIN"/>
    <property type="match status" value="1"/>
</dbReference>
<protein>
    <submittedName>
        <fullName evidence="3">Acyltransferase family protein</fullName>
    </submittedName>
</protein>
<keyword evidence="3" id="KW-0012">Acyltransferase</keyword>
<feature type="transmembrane region" description="Helical" evidence="1">
    <location>
        <begin position="183"/>
        <end position="201"/>
    </location>
</feature>
<feature type="transmembrane region" description="Helical" evidence="1">
    <location>
        <begin position="64"/>
        <end position="82"/>
    </location>
</feature>
<gene>
    <name evidence="3" type="ORF">IEE83_30555</name>
</gene>
<accession>A0ABR9WN26</accession>
<keyword evidence="1" id="KW-0472">Membrane</keyword>
<organism evidence="3 4">
    <name type="scientific">Dyadobacter subterraneus</name>
    <dbReference type="NCBI Taxonomy" id="2773304"/>
    <lineage>
        <taxon>Bacteria</taxon>
        <taxon>Pseudomonadati</taxon>
        <taxon>Bacteroidota</taxon>
        <taxon>Cytophagia</taxon>
        <taxon>Cytophagales</taxon>
        <taxon>Spirosomataceae</taxon>
        <taxon>Dyadobacter</taxon>
    </lineage>
</organism>
<dbReference type="GO" id="GO:0016746">
    <property type="term" value="F:acyltransferase activity"/>
    <property type="evidence" value="ECO:0007669"/>
    <property type="project" value="UniProtKB-KW"/>
</dbReference>
<evidence type="ECO:0000259" key="2">
    <source>
        <dbReference type="Pfam" id="PF01757"/>
    </source>
</evidence>
<keyword evidence="1" id="KW-1133">Transmembrane helix</keyword>
<dbReference type="InterPro" id="IPR002656">
    <property type="entry name" value="Acyl_transf_3_dom"/>
</dbReference>
<feature type="transmembrane region" description="Helical" evidence="1">
    <location>
        <begin position="251"/>
        <end position="269"/>
    </location>
</feature>
<feature type="transmembrane region" description="Helical" evidence="1">
    <location>
        <begin position="317"/>
        <end position="338"/>
    </location>
</feature>
<dbReference type="InterPro" id="IPR050623">
    <property type="entry name" value="Glucan_succinyl_AcylTrfase"/>
</dbReference>
<dbReference type="RefSeq" id="WP_194124470.1">
    <property type="nucleotide sequence ID" value="NZ_JACYGY010000002.1"/>
</dbReference>
<keyword evidence="4" id="KW-1185">Reference proteome</keyword>
<comment type="caution">
    <text evidence="3">The sequence shown here is derived from an EMBL/GenBank/DDBJ whole genome shotgun (WGS) entry which is preliminary data.</text>
</comment>
<feature type="transmembrane region" description="Helical" evidence="1">
    <location>
        <begin position="281"/>
        <end position="305"/>
    </location>
</feature>
<feature type="transmembrane region" description="Helical" evidence="1">
    <location>
        <begin position="94"/>
        <end position="116"/>
    </location>
</feature>
<evidence type="ECO:0000256" key="1">
    <source>
        <dbReference type="SAM" id="Phobius"/>
    </source>
</evidence>
<name>A0ABR9WN26_9BACT</name>
<feature type="domain" description="Acyltransferase 3" evidence="2">
    <location>
        <begin position="17"/>
        <end position="363"/>
    </location>
</feature>
<keyword evidence="1" id="KW-0812">Transmembrane</keyword>
<keyword evidence="3" id="KW-0808">Transferase</keyword>
<dbReference type="EMBL" id="JACYGY010000002">
    <property type="protein sequence ID" value="MBE9466231.1"/>
    <property type="molecule type" value="Genomic_DNA"/>
</dbReference>